<dbReference type="GO" id="GO:0005886">
    <property type="term" value="C:plasma membrane"/>
    <property type="evidence" value="ECO:0007669"/>
    <property type="project" value="UniProtKB-SubCell"/>
</dbReference>
<dbReference type="PROSITE" id="PS50110">
    <property type="entry name" value="RESPONSE_REGULATORY"/>
    <property type="match status" value="1"/>
</dbReference>
<feature type="domain" description="HAMP" evidence="21">
    <location>
        <begin position="171"/>
        <end position="222"/>
    </location>
</feature>
<feature type="transmembrane region" description="Helical" evidence="18">
    <location>
        <begin position="6"/>
        <end position="29"/>
    </location>
</feature>
<dbReference type="SUPFAM" id="SSF47226">
    <property type="entry name" value="Histidine-containing phosphotransfer domain, HPT domain"/>
    <property type="match status" value="1"/>
</dbReference>
<dbReference type="FunFam" id="3.30.565.10:FF:000010">
    <property type="entry name" value="Sensor histidine kinase RcsC"/>
    <property type="match status" value="1"/>
</dbReference>
<dbReference type="InterPro" id="IPR003660">
    <property type="entry name" value="HAMP_dom"/>
</dbReference>
<dbReference type="InterPro" id="IPR003594">
    <property type="entry name" value="HATPase_dom"/>
</dbReference>
<keyword evidence="12" id="KW-0902">Two-component regulatory system</keyword>
<evidence type="ECO:0000256" key="3">
    <source>
        <dbReference type="ARBA" id="ARBA00012438"/>
    </source>
</evidence>
<dbReference type="InterPro" id="IPR005467">
    <property type="entry name" value="His_kinase_dom"/>
</dbReference>
<dbReference type="PANTHER" id="PTHR45339">
    <property type="entry name" value="HYBRID SIGNAL TRANSDUCTION HISTIDINE KINASE J"/>
    <property type="match status" value="1"/>
</dbReference>
<evidence type="ECO:0000256" key="9">
    <source>
        <dbReference type="ARBA" id="ARBA00022777"/>
    </source>
</evidence>
<evidence type="ECO:0000259" key="20">
    <source>
        <dbReference type="PROSITE" id="PS50110"/>
    </source>
</evidence>
<dbReference type="CDD" id="cd00082">
    <property type="entry name" value="HisKA"/>
    <property type="match status" value="1"/>
</dbReference>
<evidence type="ECO:0000313" key="24">
    <source>
        <dbReference type="Proteomes" id="UP000235547"/>
    </source>
</evidence>
<dbReference type="EC" id="2.7.13.3" evidence="3"/>
<evidence type="ECO:0000256" key="12">
    <source>
        <dbReference type="ARBA" id="ARBA00023012"/>
    </source>
</evidence>
<evidence type="ECO:0000259" key="21">
    <source>
        <dbReference type="PROSITE" id="PS50885"/>
    </source>
</evidence>
<dbReference type="PROSITE" id="PS50885">
    <property type="entry name" value="HAMP"/>
    <property type="match status" value="1"/>
</dbReference>
<reference evidence="23 24" key="1">
    <citation type="submission" date="2018-01" db="EMBL/GenBank/DDBJ databases">
        <title>Halomonas endophytica sp. nov., isolated from storage liquid in the stems of Populus euphratica.</title>
        <authorList>
            <person name="Chen C."/>
        </authorList>
    </citation>
    <scope>NUCLEOTIDE SEQUENCE [LARGE SCALE GENOMIC DNA]</scope>
    <source>
        <strain evidence="23 24">BZ-SZ-XJ27</strain>
    </source>
</reference>
<dbReference type="SMART" id="SM00304">
    <property type="entry name" value="HAMP"/>
    <property type="match status" value="1"/>
</dbReference>
<keyword evidence="11 18" id="KW-1133">Transmembrane helix</keyword>
<comment type="catalytic activity">
    <reaction evidence="1">
        <text>ATP + protein L-histidine = ADP + protein N-phospho-L-histidine.</text>
        <dbReference type="EC" id="2.7.13.3"/>
    </reaction>
</comment>
<organism evidence="23 24">
    <name type="scientific">Halomonas urumqiensis</name>
    <dbReference type="NCBI Taxonomy" id="1684789"/>
    <lineage>
        <taxon>Bacteria</taxon>
        <taxon>Pseudomonadati</taxon>
        <taxon>Pseudomonadota</taxon>
        <taxon>Gammaproteobacteria</taxon>
        <taxon>Oceanospirillales</taxon>
        <taxon>Halomonadaceae</taxon>
        <taxon>Halomonas</taxon>
    </lineage>
</organism>
<protein>
    <recommendedName>
        <fullName evidence="3">histidine kinase</fullName>
        <ecNumber evidence="3">2.7.13.3</ecNumber>
    </recommendedName>
</protein>
<dbReference type="Pfam" id="PF02518">
    <property type="entry name" value="HATPase_c"/>
    <property type="match status" value="1"/>
</dbReference>
<gene>
    <name evidence="23" type="ORF">C1H70_00900</name>
</gene>
<dbReference type="Pfam" id="PF00072">
    <property type="entry name" value="Response_reg"/>
    <property type="match status" value="1"/>
</dbReference>
<dbReference type="Gene3D" id="3.40.50.2300">
    <property type="match status" value="1"/>
</dbReference>
<dbReference type="PROSITE" id="PS50109">
    <property type="entry name" value="HIS_KIN"/>
    <property type="match status" value="1"/>
</dbReference>
<evidence type="ECO:0000313" key="23">
    <source>
        <dbReference type="EMBL" id="PMR82852.1"/>
    </source>
</evidence>
<evidence type="ECO:0000256" key="11">
    <source>
        <dbReference type="ARBA" id="ARBA00022989"/>
    </source>
</evidence>
<feature type="coiled-coil region" evidence="16">
    <location>
        <begin position="203"/>
        <end position="241"/>
    </location>
</feature>
<dbReference type="OrthoDB" id="9797243at2"/>
<evidence type="ECO:0000256" key="14">
    <source>
        <dbReference type="PROSITE-ProRule" id="PRU00110"/>
    </source>
</evidence>
<keyword evidence="9 23" id="KW-0418">Kinase</keyword>
<feature type="region of interest" description="Disordered" evidence="17">
    <location>
        <begin position="882"/>
        <end position="916"/>
    </location>
</feature>
<dbReference type="Pfam" id="PF01627">
    <property type="entry name" value="Hpt"/>
    <property type="match status" value="1"/>
</dbReference>
<dbReference type="InterPro" id="IPR011006">
    <property type="entry name" value="CheY-like_superfamily"/>
</dbReference>
<keyword evidence="8" id="KW-0547">Nucleotide-binding</keyword>
<dbReference type="InterPro" id="IPR036097">
    <property type="entry name" value="HisK_dim/P_sf"/>
</dbReference>
<dbReference type="InterPro" id="IPR036890">
    <property type="entry name" value="HATPase_C_sf"/>
</dbReference>
<comment type="caution">
    <text evidence="23">The sequence shown here is derived from an EMBL/GenBank/DDBJ whole genome shotgun (WGS) entry which is preliminary data.</text>
</comment>
<dbReference type="SUPFAM" id="SSF55874">
    <property type="entry name" value="ATPase domain of HSP90 chaperone/DNA topoisomerase II/histidine kinase"/>
    <property type="match status" value="1"/>
</dbReference>
<evidence type="ECO:0000256" key="5">
    <source>
        <dbReference type="ARBA" id="ARBA00022553"/>
    </source>
</evidence>
<dbReference type="Proteomes" id="UP000235547">
    <property type="component" value="Unassembled WGS sequence"/>
</dbReference>
<evidence type="ECO:0000256" key="1">
    <source>
        <dbReference type="ARBA" id="ARBA00000085"/>
    </source>
</evidence>
<evidence type="ECO:0000256" key="13">
    <source>
        <dbReference type="ARBA" id="ARBA00023136"/>
    </source>
</evidence>
<dbReference type="SMART" id="SM00073">
    <property type="entry name" value="HPT"/>
    <property type="match status" value="1"/>
</dbReference>
<feature type="modified residue" description="4-aspartylphosphate" evidence="15">
    <location>
        <position position="683"/>
    </location>
</feature>
<dbReference type="PROSITE" id="PS50894">
    <property type="entry name" value="HPT"/>
    <property type="match status" value="1"/>
</dbReference>
<dbReference type="Gene3D" id="1.20.120.160">
    <property type="entry name" value="HPT domain"/>
    <property type="match status" value="1"/>
</dbReference>
<keyword evidence="24" id="KW-1185">Reference proteome</keyword>
<evidence type="ECO:0000256" key="7">
    <source>
        <dbReference type="ARBA" id="ARBA00022692"/>
    </source>
</evidence>
<dbReference type="Gene3D" id="3.30.565.10">
    <property type="entry name" value="Histidine kinase-like ATPase, C-terminal domain"/>
    <property type="match status" value="1"/>
</dbReference>
<dbReference type="PRINTS" id="PR00344">
    <property type="entry name" value="BCTRLSENSOR"/>
</dbReference>
<evidence type="ECO:0000256" key="18">
    <source>
        <dbReference type="SAM" id="Phobius"/>
    </source>
</evidence>
<dbReference type="RefSeq" id="WP_102586446.1">
    <property type="nucleotide sequence ID" value="NZ_BNAE01000004.1"/>
</dbReference>
<dbReference type="Pfam" id="PF00512">
    <property type="entry name" value="HisKA"/>
    <property type="match status" value="1"/>
</dbReference>
<feature type="modified residue" description="Phosphohistidine" evidence="14">
    <location>
        <position position="827"/>
    </location>
</feature>
<evidence type="ECO:0000256" key="8">
    <source>
        <dbReference type="ARBA" id="ARBA00022741"/>
    </source>
</evidence>
<dbReference type="InterPro" id="IPR008207">
    <property type="entry name" value="Sig_transdc_His_kin_Hpt_dom"/>
</dbReference>
<dbReference type="SMART" id="SM00387">
    <property type="entry name" value="HATPase_c"/>
    <property type="match status" value="1"/>
</dbReference>
<dbReference type="EMBL" id="PNRG01000001">
    <property type="protein sequence ID" value="PMR82852.1"/>
    <property type="molecule type" value="Genomic_DNA"/>
</dbReference>
<dbReference type="SUPFAM" id="SSF52172">
    <property type="entry name" value="CheY-like"/>
    <property type="match status" value="1"/>
</dbReference>
<dbReference type="CDD" id="cd16922">
    <property type="entry name" value="HATPase_EvgS-ArcB-TorS-like"/>
    <property type="match status" value="1"/>
</dbReference>
<feature type="compositionally biased region" description="Polar residues" evidence="17">
    <location>
        <begin position="897"/>
        <end position="916"/>
    </location>
</feature>
<keyword evidence="13 18" id="KW-0472">Membrane</keyword>
<evidence type="ECO:0000259" key="19">
    <source>
        <dbReference type="PROSITE" id="PS50109"/>
    </source>
</evidence>
<name>A0A2N7UR08_9GAMM</name>
<dbReference type="InterPro" id="IPR001789">
    <property type="entry name" value="Sig_transdc_resp-reg_receiver"/>
</dbReference>
<dbReference type="Gene3D" id="1.10.287.130">
    <property type="match status" value="1"/>
</dbReference>
<keyword evidence="10" id="KW-0067">ATP-binding</keyword>
<dbReference type="SMART" id="SM00448">
    <property type="entry name" value="REC"/>
    <property type="match status" value="1"/>
</dbReference>
<comment type="subcellular location">
    <subcellularLocation>
        <location evidence="2">Cell membrane</location>
        <topology evidence="2">Multi-pass membrane protein</topology>
    </subcellularLocation>
</comment>
<feature type="domain" description="Histidine kinase" evidence="19">
    <location>
        <begin position="269"/>
        <end position="490"/>
    </location>
</feature>
<evidence type="ECO:0000256" key="17">
    <source>
        <dbReference type="SAM" id="MobiDB-lite"/>
    </source>
</evidence>
<accession>A0A2N7UR08</accession>
<keyword evidence="5 15" id="KW-0597">Phosphoprotein</keyword>
<dbReference type="SUPFAM" id="SSF47384">
    <property type="entry name" value="Homodimeric domain of signal transducing histidine kinase"/>
    <property type="match status" value="1"/>
</dbReference>
<dbReference type="InterPro" id="IPR004358">
    <property type="entry name" value="Sig_transdc_His_kin-like_C"/>
</dbReference>
<dbReference type="InterPro" id="IPR003661">
    <property type="entry name" value="HisK_dim/P_dom"/>
</dbReference>
<feature type="domain" description="HPt" evidence="22">
    <location>
        <begin position="788"/>
        <end position="881"/>
    </location>
</feature>
<evidence type="ECO:0000256" key="16">
    <source>
        <dbReference type="SAM" id="Coils"/>
    </source>
</evidence>
<dbReference type="FunFam" id="1.10.287.130:FF:000003">
    <property type="entry name" value="Histidine kinase"/>
    <property type="match status" value="1"/>
</dbReference>
<dbReference type="InterPro" id="IPR036641">
    <property type="entry name" value="HPT_dom_sf"/>
</dbReference>
<evidence type="ECO:0000256" key="2">
    <source>
        <dbReference type="ARBA" id="ARBA00004651"/>
    </source>
</evidence>
<dbReference type="Gene3D" id="6.10.340.10">
    <property type="match status" value="1"/>
</dbReference>
<keyword evidence="6" id="KW-0808">Transferase</keyword>
<keyword evidence="7 18" id="KW-0812">Transmembrane</keyword>
<keyword evidence="4" id="KW-1003">Cell membrane</keyword>
<proteinExistence type="predicted"/>
<dbReference type="AlphaFoldDB" id="A0A2N7UR08"/>
<sequence length="916" mass="100779">MPLKTRLILSILVLPMLLLVLAATLALGVQKHRLEAGFKDHLESVVTLFAPSLAERLEANEPQRVDALTSRLLDLEEVRALGIVDEQGEVILELGRLRSKPESRTDTLTHHDDGGHWVLQTPLSSSPSRWLVLDIDSHSLLLSHYRHLALAVVLLSLAAIGLALLATSTARRLGTPLAATDATLGRLIRGEFTEPLPPSPPELGQLAERVNTLANQLAHARDDMQRQVEQTTAELQESMETIEVQNIELDLAHRSALEANRIKSEFLANMSHEIRTPLNGIIGFCRLLGRSRLEPRQREWLEHVNRACQNLLMLVNDVLDFSKLEAGRLELERLPVDMVALVDEVLGLQAPQAQQKDLHLLGLVYDDVPYPLTGDPLRIRQVLTNLVNNAIKFTERGEVIVRVMVESSEPGCVTLILSVSDTGIGLAPEHRRRLFTAFQQANPSHSREFGGTGLGLTISRQLVEQMGGKIGVESAEGKGSTFAFTLPLEAEEHSQRPLELHLTGQTILIEERHLPTRRALFYLFKRWGANPVATPLDAGEQPAMLVACLDDLPLDDAATLAWQHRLDTLECPALLLASANPLELPTLSLPHGGDIISKPLARATLVKAVKRHLGALLPAAKPEAISQEEPPPLRLLAVDDSESNRLLLRELIQRPGIEVELAGSGEEALNLARARRYDLVLMDIRMHGMDGVETTRALRRLNDSWSCLPIIAVTAHVLEEERRRLLASGLDEVLVKPLDGDELNALLTRHLEIAELPAARQDVTNAIADDDELPLVDLVLGTTLTGGREALARELLSQLAITLPESEQAVRTAIEREDDEALLDAIHSLNGACRYCGVPRLGLLSETLETRLRTRGREAVLPLLDDLYAAMEGVREWVAKDARLSGTHPPGGRESTRYPSSTTKANARSDSSLSDK</sequence>
<evidence type="ECO:0000256" key="6">
    <source>
        <dbReference type="ARBA" id="ARBA00022679"/>
    </source>
</evidence>
<dbReference type="GO" id="GO:0000155">
    <property type="term" value="F:phosphorelay sensor kinase activity"/>
    <property type="evidence" value="ECO:0007669"/>
    <property type="project" value="InterPro"/>
</dbReference>
<dbReference type="CDD" id="cd17546">
    <property type="entry name" value="REC_hyHK_CKI1_RcsC-like"/>
    <property type="match status" value="1"/>
</dbReference>
<evidence type="ECO:0000256" key="10">
    <source>
        <dbReference type="ARBA" id="ARBA00022840"/>
    </source>
</evidence>
<dbReference type="PANTHER" id="PTHR45339:SF1">
    <property type="entry name" value="HYBRID SIGNAL TRANSDUCTION HISTIDINE KINASE J"/>
    <property type="match status" value="1"/>
</dbReference>
<evidence type="ECO:0000259" key="22">
    <source>
        <dbReference type="PROSITE" id="PS50894"/>
    </source>
</evidence>
<keyword evidence="16" id="KW-0175">Coiled coil</keyword>
<evidence type="ECO:0000256" key="4">
    <source>
        <dbReference type="ARBA" id="ARBA00022475"/>
    </source>
</evidence>
<dbReference type="SMART" id="SM00388">
    <property type="entry name" value="HisKA"/>
    <property type="match status" value="1"/>
</dbReference>
<evidence type="ECO:0000256" key="15">
    <source>
        <dbReference type="PROSITE-ProRule" id="PRU00169"/>
    </source>
</evidence>
<dbReference type="GO" id="GO:0005524">
    <property type="term" value="F:ATP binding"/>
    <property type="evidence" value="ECO:0007669"/>
    <property type="project" value="UniProtKB-KW"/>
</dbReference>
<feature type="domain" description="Response regulatory" evidence="20">
    <location>
        <begin position="634"/>
        <end position="751"/>
    </location>
</feature>